<dbReference type="SUPFAM" id="SSF53474">
    <property type="entry name" value="alpha/beta-Hydrolases"/>
    <property type="match status" value="1"/>
</dbReference>
<feature type="chain" id="PRO_5039923078" description="Carboxylesterase type B domain-containing protein" evidence="5">
    <location>
        <begin position="22"/>
        <end position="102"/>
    </location>
</feature>
<evidence type="ECO:0000259" key="6">
    <source>
        <dbReference type="Pfam" id="PF00135"/>
    </source>
</evidence>
<proteinExistence type="inferred from homology"/>
<reference evidence="7 8" key="1">
    <citation type="journal article" date="2020" name="Cell">
        <title>Large-Scale Comparative Analyses of Tick Genomes Elucidate Their Genetic Diversity and Vector Capacities.</title>
        <authorList>
            <consortium name="Tick Genome and Microbiome Consortium (TIGMIC)"/>
            <person name="Jia N."/>
            <person name="Wang J."/>
            <person name="Shi W."/>
            <person name="Du L."/>
            <person name="Sun Y."/>
            <person name="Zhan W."/>
            <person name="Jiang J.F."/>
            <person name="Wang Q."/>
            <person name="Zhang B."/>
            <person name="Ji P."/>
            <person name="Bell-Sakyi L."/>
            <person name="Cui X.M."/>
            <person name="Yuan T.T."/>
            <person name="Jiang B.G."/>
            <person name="Yang W.F."/>
            <person name="Lam T.T."/>
            <person name="Chang Q.C."/>
            <person name="Ding S.J."/>
            <person name="Wang X.J."/>
            <person name="Zhu J.G."/>
            <person name="Ruan X.D."/>
            <person name="Zhao L."/>
            <person name="Wei J.T."/>
            <person name="Ye R.Z."/>
            <person name="Que T.C."/>
            <person name="Du C.H."/>
            <person name="Zhou Y.H."/>
            <person name="Cheng J.X."/>
            <person name="Dai P.F."/>
            <person name="Guo W.B."/>
            <person name="Han X.H."/>
            <person name="Huang E.J."/>
            <person name="Li L.F."/>
            <person name="Wei W."/>
            <person name="Gao Y.C."/>
            <person name="Liu J.Z."/>
            <person name="Shao H.Z."/>
            <person name="Wang X."/>
            <person name="Wang C.C."/>
            <person name="Yang T.C."/>
            <person name="Huo Q.B."/>
            <person name="Li W."/>
            <person name="Chen H.Y."/>
            <person name="Chen S.E."/>
            <person name="Zhou L.G."/>
            <person name="Ni X.B."/>
            <person name="Tian J.H."/>
            <person name="Sheng Y."/>
            <person name="Liu T."/>
            <person name="Pan Y.S."/>
            <person name="Xia L.Y."/>
            <person name="Li J."/>
            <person name="Zhao F."/>
            <person name="Cao W.C."/>
        </authorList>
    </citation>
    <scope>NUCLEOTIDE SEQUENCE [LARGE SCALE GENOMIC DNA]</scope>
    <source>
        <strain evidence="7">HaeL-2018</strain>
    </source>
</reference>
<dbReference type="Pfam" id="PF00135">
    <property type="entry name" value="COesterase"/>
    <property type="match status" value="1"/>
</dbReference>
<keyword evidence="8" id="KW-1185">Reference proteome</keyword>
<keyword evidence="4" id="KW-0325">Glycoprotein</keyword>
<gene>
    <name evidence="7" type="ORF">HPB48_020448</name>
</gene>
<comment type="similarity">
    <text evidence="1">Belongs to the type-B carboxylesterase/lipase family.</text>
</comment>
<dbReference type="GO" id="GO:0005886">
    <property type="term" value="C:plasma membrane"/>
    <property type="evidence" value="ECO:0007669"/>
    <property type="project" value="TreeGrafter"/>
</dbReference>
<sequence>MSSWRGFRVLLLLFTTTACLAYDVERPTRLGIVGGNRLSVLGEEVEEFRAIPYAQPPVGALRFLPPVAATPWEGTLDATSRRTGCPQVKGRRSQNKCAIDER</sequence>
<dbReference type="Gene3D" id="3.40.50.1820">
    <property type="entry name" value="alpha/beta hydrolase"/>
    <property type="match status" value="1"/>
</dbReference>
<evidence type="ECO:0000256" key="5">
    <source>
        <dbReference type="SAM" id="SignalP"/>
    </source>
</evidence>
<dbReference type="InterPro" id="IPR002018">
    <property type="entry name" value="CarbesteraseB"/>
</dbReference>
<dbReference type="GO" id="GO:0006581">
    <property type="term" value="P:acetylcholine catabolic process"/>
    <property type="evidence" value="ECO:0007669"/>
    <property type="project" value="TreeGrafter"/>
</dbReference>
<dbReference type="PANTHER" id="PTHR43918:SF4">
    <property type="entry name" value="CARBOXYLIC ESTER HYDROLASE"/>
    <property type="match status" value="1"/>
</dbReference>
<name>A0A9J6GX94_HAELO</name>
<evidence type="ECO:0000313" key="8">
    <source>
        <dbReference type="Proteomes" id="UP000821853"/>
    </source>
</evidence>
<evidence type="ECO:0000256" key="3">
    <source>
        <dbReference type="ARBA" id="ARBA00022801"/>
    </source>
</evidence>
<keyword evidence="2" id="KW-0719">Serine esterase</keyword>
<dbReference type="PROSITE" id="PS51257">
    <property type="entry name" value="PROKAR_LIPOPROTEIN"/>
    <property type="match status" value="1"/>
</dbReference>
<accession>A0A9J6GX94</accession>
<evidence type="ECO:0000256" key="1">
    <source>
        <dbReference type="ARBA" id="ARBA00005964"/>
    </source>
</evidence>
<evidence type="ECO:0000313" key="7">
    <source>
        <dbReference type="EMBL" id="KAH9379521.1"/>
    </source>
</evidence>
<dbReference type="EMBL" id="JABSTR010000010">
    <property type="protein sequence ID" value="KAH9379521.1"/>
    <property type="molecule type" value="Genomic_DNA"/>
</dbReference>
<organism evidence="7 8">
    <name type="scientific">Haemaphysalis longicornis</name>
    <name type="common">Bush tick</name>
    <dbReference type="NCBI Taxonomy" id="44386"/>
    <lineage>
        <taxon>Eukaryota</taxon>
        <taxon>Metazoa</taxon>
        <taxon>Ecdysozoa</taxon>
        <taxon>Arthropoda</taxon>
        <taxon>Chelicerata</taxon>
        <taxon>Arachnida</taxon>
        <taxon>Acari</taxon>
        <taxon>Parasitiformes</taxon>
        <taxon>Ixodida</taxon>
        <taxon>Ixodoidea</taxon>
        <taxon>Ixodidae</taxon>
        <taxon>Haemaphysalinae</taxon>
        <taxon>Haemaphysalis</taxon>
    </lineage>
</organism>
<feature type="domain" description="Carboxylesterase type B" evidence="6">
    <location>
        <begin position="27"/>
        <end position="96"/>
    </location>
</feature>
<keyword evidence="3" id="KW-0378">Hydrolase</keyword>
<protein>
    <recommendedName>
        <fullName evidence="6">Carboxylesterase type B domain-containing protein</fullName>
    </recommendedName>
</protein>
<dbReference type="GO" id="GO:0019695">
    <property type="term" value="P:choline metabolic process"/>
    <property type="evidence" value="ECO:0007669"/>
    <property type="project" value="TreeGrafter"/>
</dbReference>
<dbReference type="PANTHER" id="PTHR43918">
    <property type="entry name" value="ACETYLCHOLINESTERASE"/>
    <property type="match status" value="1"/>
</dbReference>
<comment type="caution">
    <text evidence="7">The sequence shown here is derived from an EMBL/GenBank/DDBJ whole genome shotgun (WGS) entry which is preliminary data.</text>
</comment>
<dbReference type="GO" id="GO:0003990">
    <property type="term" value="F:acetylcholinesterase activity"/>
    <property type="evidence" value="ECO:0007669"/>
    <property type="project" value="TreeGrafter"/>
</dbReference>
<dbReference type="InterPro" id="IPR029058">
    <property type="entry name" value="AB_hydrolase_fold"/>
</dbReference>
<keyword evidence="5" id="KW-0732">Signal</keyword>
<dbReference type="AlphaFoldDB" id="A0A9J6GX94"/>
<feature type="signal peptide" evidence="5">
    <location>
        <begin position="1"/>
        <end position="21"/>
    </location>
</feature>
<dbReference type="GO" id="GO:0005615">
    <property type="term" value="C:extracellular space"/>
    <property type="evidence" value="ECO:0007669"/>
    <property type="project" value="TreeGrafter"/>
</dbReference>
<evidence type="ECO:0000256" key="4">
    <source>
        <dbReference type="ARBA" id="ARBA00023180"/>
    </source>
</evidence>
<dbReference type="InterPro" id="IPR050654">
    <property type="entry name" value="AChE-related_enzymes"/>
</dbReference>
<evidence type="ECO:0000256" key="2">
    <source>
        <dbReference type="ARBA" id="ARBA00022487"/>
    </source>
</evidence>
<dbReference type="VEuPathDB" id="VectorBase:HLOH_062974"/>
<dbReference type="OrthoDB" id="3200163at2759"/>
<dbReference type="Proteomes" id="UP000821853">
    <property type="component" value="Chromosome 8"/>
</dbReference>